<organism evidence="6 7">
    <name type="scientific">Enterobacter ludwigii</name>
    <dbReference type="NCBI Taxonomy" id="299767"/>
    <lineage>
        <taxon>Bacteria</taxon>
        <taxon>Pseudomonadati</taxon>
        <taxon>Pseudomonadota</taxon>
        <taxon>Gammaproteobacteria</taxon>
        <taxon>Enterobacterales</taxon>
        <taxon>Enterobacteriaceae</taxon>
        <taxon>Enterobacter</taxon>
        <taxon>Enterobacter cloacae complex</taxon>
    </lineage>
</organism>
<dbReference type="InterPro" id="IPR023765">
    <property type="entry name" value="SBP_5_CS"/>
</dbReference>
<dbReference type="CDD" id="cd08493">
    <property type="entry name" value="PBP2_DppA_like"/>
    <property type="match status" value="1"/>
</dbReference>
<reference evidence="6 7" key="1">
    <citation type="journal article" date="2011" name="Stand. Genomic Sci.">
        <title>Complete genome of the onion pathogen Enterobacter cloacae EcWSU1.</title>
        <authorList>
            <person name="Humann J.L."/>
            <person name="Wildung M."/>
            <person name="Cheng C.H."/>
            <person name="Lee T."/>
            <person name="Stewart J.E."/>
            <person name="Drew J.C."/>
            <person name="Triplett E.W."/>
            <person name="Main D."/>
            <person name="Schroeder B.K."/>
        </authorList>
    </citation>
    <scope>NUCLEOTIDE SEQUENCE [LARGE SCALE GENOMIC DNA]</scope>
    <source>
        <strain evidence="6 7">EcWSU1</strain>
    </source>
</reference>
<dbReference type="GO" id="GO:0043190">
    <property type="term" value="C:ATP-binding cassette (ABC) transporter complex"/>
    <property type="evidence" value="ECO:0007669"/>
    <property type="project" value="InterPro"/>
</dbReference>
<feature type="chain" id="PRO_5003510686" evidence="4">
    <location>
        <begin position="50"/>
        <end position="558"/>
    </location>
</feature>
<keyword evidence="3 4" id="KW-0732">Signal</keyword>
<dbReference type="Gene3D" id="3.90.76.10">
    <property type="entry name" value="Dipeptide-binding Protein, Domain 1"/>
    <property type="match status" value="1"/>
</dbReference>
<dbReference type="eggNOG" id="COG0747">
    <property type="taxonomic scope" value="Bacteria"/>
</dbReference>
<evidence type="ECO:0000313" key="6">
    <source>
        <dbReference type="EMBL" id="AEW73827.1"/>
    </source>
</evidence>
<gene>
    <name evidence="6" type="primary">dppA</name>
    <name evidence="6" type="ORF">EcWSU1_02392</name>
</gene>
<evidence type="ECO:0000256" key="3">
    <source>
        <dbReference type="ARBA" id="ARBA00022729"/>
    </source>
</evidence>
<dbReference type="PIRSF" id="PIRSF002741">
    <property type="entry name" value="MppA"/>
    <property type="match status" value="1"/>
</dbReference>
<evidence type="ECO:0000259" key="5">
    <source>
        <dbReference type="Pfam" id="PF00496"/>
    </source>
</evidence>
<dbReference type="GO" id="GO:0030288">
    <property type="term" value="C:outer membrane-bounded periplasmic space"/>
    <property type="evidence" value="ECO:0007669"/>
    <property type="project" value="TreeGrafter"/>
</dbReference>
<dbReference type="FunFam" id="3.10.105.10:FF:000002">
    <property type="entry name" value="Dipeptide ABC transporter, substrate-binding protein"/>
    <property type="match status" value="1"/>
</dbReference>
<dbReference type="PANTHER" id="PTHR30290:SF38">
    <property type="entry name" value="D,D-DIPEPTIDE-BINDING PERIPLASMIC PROTEIN DDPA-RELATED"/>
    <property type="match status" value="1"/>
</dbReference>
<dbReference type="PANTHER" id="PTHR30290">
    <property type="entry name" value="PERIPLASMIC BINDING COMPONENT OF ABC TRANSPORTER"/>
    <property type="match status" value="1"/>
</dbReference>
<sequence>MIRYLPGYSGCAVITVQYNKTARVITMSTGKTLLALALSTLLPAGAAWAANNDTIIYCSEASPESFNPQIASSGPSFVASSQVLYNRLINFDPVKNTPVPSLAESWTISPDGKTYTFTLRKGVKFNSNKYFKPTRDFNADDVIFSVMRQKDPKHPYHNVSQGNYEYFNDVGLDKLIQDVKKVDDYHVQFTLSEPNAAFLADWGMDFASILSAEYADAMLKKGTPENVDTWPIGTGPYVLQQYKVDSLIRYVANPNYWEGAVPTKHLIFSITPNVETRLAKLQTNECQIIPAPSPVQFDVINKNKDLKLHAVEALNVGYLAFNTEKKPFDNVLVRQALNYATDKKAIVNAVFMGSGTVAKSPIPPNMLGFNNDLKDYSYDPEKAKALLKQAGLEKGADVTLWSMPVQRPYNPNSKRIAEMIQSDWAKVGVKAKIVSYEWGEYLSGMRKGEHDSALFGWMSDNGDPDNFADVLLGCDSIKTGSNAARWCDKGYDDLVKKAKLTSNPGERAKLYSQAQEIFYAQAPWIALANGKTFYATRSNVTGYSVSLMGSDFSKAKLN</sequence>
<dbReference type="InterPro" id="IPR039424">
    <property type="entry name" value="SBP_5"/>
</dbReference>
<feature type="signal peptide" evidence="4">
    <location>
        <begin position="1"/>
        <end position="49"/>
    </location>
</feature>
<name>G8LD04_9ENTR</name>
<evidence type="ECO:0000313" key="7">
    <source>
        <dbReference type="Proteomes" id="UP000007838"/>
    </source>
</evidence>
<accession>G8LD04</accession>
<dbReference type="GO" id="GO:1904680">
    <property type="term" value="F:peptide transmembrane transporter activity"/>
    <property type="evidence" value="ECO:0007669"/>
    <property type="project" value="TreeGrafter"/>
</dbReference>
<dbReference type="Pfam" id="PF00496">
    <property type="entry name" value="SBP_bac_5"/>
    <property type="match status" value="1"/>
</dbReference>
<dbReference type="InterPro" id="IPR030678">
    <property type="entry name" value="Peptide/Ni-bd"/>
</dbReference>
<dbReference type="KEGG" id="eec:EcWSU1_02392"/>
<dbReference type="GO" id="GO:0042938">
    <property type="term" value="P:dipeptide transport"/>
    <property type="evidence" value="ECO:0007669"/>
    <property type="project" value="TreeGrafter"/>
</dbReference>
<dbReference type="PROSITE" id="PS01040">
    <property type="entry name" value="SBP_BACTERIAL_5"/>
    <property type="match status" value="1"/>
</dbReference>
<dbReference type="Proteomes" id="UP000007838">
    <property type="component" value="Chromosome"/>
</dbReference>
<dbReference type="AlphaFoldDB" id="G8LD04"/>
<proteinExistence type="inferred from homology"/>
<evidence type="ECO:0000256" key="4">
    <source>
        <dbReference type="SAM" id="SignalP"/>
    </source>
</evidence>
<evidence type="ECO:0000256" key="1">
    <source>
        <dbReference type="ARBA" id="ARBA00004418"/>
    </source>
</evidence>
<comment type="subcellular location">
    <subcellularLocation>
        <location evidence="1">Periplasm</location>
    </subcellularLocation>
</comment>
<dbReference type="EMBL" id="CP002886">
    <property type="protein sequence ID" value="AEW73827.1"/>
    <property type="molecule type" value="Genomic_DNA"/>
</dbReference>
<dbReference type="Gene3D" id="3.10.105.10">
    <property type="entry name" value="Dipeptide-binding Protein, Domain 3"/>
    <property type="match status" value="1"/>
</dbReference>
<protein>
    <submittedName>
        <fullName evidence="6">Periplasmic dipeptide transport protein</fullName>
    </submittedName>
</protein>
<feature type="domain" description="Solute-binding protein family 5" evidence="5">
    <location>
        <begin position="97"/>
        <end position="476"/>
    </location>
</feature>
<evidence type="ECO:0000256" key="2">
    <source>
        <dbReference type="ARBA" id="ARBA00005695"/>
    </source>
</evidence>
<comment type="similarity">
    <text evidence="2">Belongs to the bacterial solute-binding protein 5 family.</text>
</comment>
<dbReference type="InterPro" id="IPR000914">
    <property type="entry name" value="SBP_5_dom"/>
</dbReference>
<dbReference type="Gene3D" id="3.40.190.10">
    <property type="entry name" value="Periplasmic binding protein-like II"/>
    <property type="match status" value="1"/>
</dbReference>
<dbReference type="SUPFAM" id="SSF53850">
    <property type="entry name" value="Periplasmic binding protein-like II"/>
    <property type="match status" value="1"/>
</dbReference>
<dbReference type="HOGENOM" id="CLU_017028_7_0_6"/>